<evidence type="ECO:0000313" key="1">
    <source>
        <dbReference type="EMBL" id="AJO21475.1"/>
    </source>
</evidence>
<sequence length="100" mass="11750">MKEQQEKPLFSVSPPLYHTFMQTFELHHIHLYDADPAGVEKENGIEVVLRYGDRFQHETRKCFSFSDIENKAPEVAEFFKQAAESCKEVLIADYYKMMKS</sequence>
<proteinExistence type="predicted"/>
<keyword evidence="2" id="KW-1185">Reference proteome</keyword>
<organism evidence="1 2">
    <name type="scientific">Heyndrickxia coagulans</name>
    <name type="common">Weizmannia coagulans</name>
    <dbReference type="NCBI Taxonomy" id="1398"/>
    <lineage>
        <taxon>Bacteria</taxon>
        <taxon>Bacillati</taxon>
        <taxon>Bacillota</taxon>
        <taxon>Bacilli</taxon>
        <taxon>Bacillales</taxon>
        <taxon>Bacillaceae</taxon>
        <taxon>Heyndrickxia</taxon>
    </lineage>
</organism>
<dbReference type="EMBL" id="CP010525">
    <property type="protein sequence ID" value="AJO21475.1"/>
    <property type="molecule type" value="Genomic_DNA"/>
</dbReference>
<reference evidence="2" key="1">
    <citation type="submission" date="2015-01" db="EMBL/GenBank/DDBJ databases">
        <title>Comparative genome analysis of Bacillus coagulans HM-08, Clostridium butyricum HM-68, Bacillus subtilis HM-66 and Bacillus paralicheniformis BL-09.</title>
        <authorList>
            <person name="Zhang H."/>
        </authorList>
    </citation>
    <scope>NUCLEOTIDE SEQUENCE [LARGE SCALE GENOMIC DNA]</scope>
    <source>
        <strain evidence="2">HM-08</strain>
    </source>
</reference>
<evidence type="ECO:0000313" key="2">
    <source>
        <dbReference type="Proteomes" id="UP000032024"/>
    </source>
</evidence>
<protein>
    <submittedName>
        <fullName evidence="1">Uncharacterized protein</fullName>
    </submittedName>
</protein>
<dbReference type="AlphaFoldDB" id="A0AAN0T491"/>
<name>A0AAN0T491_HEYCO</name>
<gene>
    <name evidence="1" type="ORF">SB48_HM08orf01042</name>
</gene>
<dbReference type="Proteomes" id="UP000032024">
    <property type="component" value="Chromosome"/>
</dbReference>
<accession>A0AAN0T491</accession>
<dbReference type="RefSeq" id="WP_035183526.1">
    <property type="nucleotide sequence ID" value="NZ_CP010525.1"/>
</dbReference>